<keyword evidence="7" id="KW-1185">Reference proteome</keyword>
<feature type="compositionally biased region" description="Basic and acidic residues" evidence="5">
    <location>
        <begin position="400"/>
        <end position="409"/>
    </location>
</feature>
<evidence type="ECO:0000256" key="3">
    <source>
        <dbReference type="ARBA" id="ARBA00022786"/>
    </source>
</evidence>
<dbReference type="PANTHER" id="PTHR13260">
    <property type="entry name" value="ANAPHASE PROMOTING COMPLEX SUBUNIT 4 APC4"/>
    <property type="match status" value="1"/>
</dbReference>
<evidence type="ECO:0008006" key="8">
    <source>
        <dbReference type="Google" id="ProtNLM"/>
    </source>
</evidence>
<name>A0ABD3RTL7_9STRA</name>
<evidence type="ECO:0000256" key="1">
    <source>
        <dbReference type="ARBA" id="ARBA00022618"/>
    </source>
</evidence>
<keyword evidence="1" id="KW-0132">Cell division</keyword>
<evidence type="ECO:0000313" key="7">
    <source>
        <dbReference type="Proteomes" id="UP001530377"/>
    </source>
</evidence>
<dbReference type="GO" id="GO:0051301">
    <property type="term" value="P:cell division"/>
    <property type="evidence" value="ECO:0007669"/>
    <property type="project" value="UniProtKB-KW"/>
</dbReference>
<feature type="compositionally biased region" description="Polar residues" evidence="5">
    <location>
        <begin position="43"/>
        <end position="52"/>
    </location>
</feature>
<feature type="region of interest" description="Disordered" evidence="5">
    <location>
        <begin position="185"/>
        <end position="263"/>
    </location>
</feature>
<accession>A0ABD3RTL7</accession>
<feature type="region of interest" description="Disordered" evidence="5">
    <location>
        <begin position="107"/>
        <end position="127"/>
    </location>
</feature>
<feature type="compositionally biased region" description="Gly residues" evidence="5">
    <location>
        <begin position="66"/>
        <end position="75"/>
    </location>
</feature>
<reference evidence="6 7" key="1">
    <citation type="submission" date="2024-10" db="EMBL/GenBank/DDBJ databases">
        <title>Updated reference genomes for cyclostephanoid diatoms.</title>
        <authorList>
            <person name="Roberts W.R."/>
            <person name="Alverson A.J."/>
        </authorList>
    </citation>
    <scope>NUCLEOTIDE SEQUENCE [LARGE SCALE GENOMIC DNA]</scope>
    <source>
        <strain evidence="6 7">AJA228-03</strain>
    </source>
</reference>
<sequence length="1279" mass="139398">MMDNDEYTNDKQWSGEPPSPSPSSRGRDDAVIEYGDIDCDNDVGNSFTQIQSRRFFPRGNDASKNNGGGGGGGDSRGSSLPCRWSLCPTMDLVAVGIGGSVIVDVDVDSSSSSTSYDDDPRTTRTGTMRLDAAESVAVHRIESWRTLMSVGIGALASRRPGHDEGEDDDDGGIVCLDDIERECGASSAPAAIVEADDDDYDDEDGDDDVDDENHEENEDDKCGNRGPTTLVGDEGEVYNNGPNDIDRDNNDVYDNDGYTSKSVDSIQKDVDETTTGGMMNGATCLAWSPDGRRLAIGLLDGGVLVRAIEPHASSSSSAAASYSTTGEGTGGEVSDVDGYALSSSHVIRPPPPPRRGRSSGEWRSSTRTAKATKNHGPQQVNANDGRFGINRGGDIIPDDGGGRKCRADFSPRVTRSMTRGLGVVGKEQRRGLRAGEGSMGGGRLGGRSNAAGKRKTVFPAVEALTAPVVTSPSSPRFGAEGNNVASSRIPSLLLSSSPVIGMTWNRLRSSRRRWWRRQRCSMSLSMCSDDFREEDDEEVFNEHEAIESWRYASQLIDRGVGHFLPDPHRHVDGLDSTKALGSFSSPRLGPLGGGALDVLCVATTKEIHWYLRGRYRILSVPHGLSLDSSSPLSTSRPKLESVLEEDVGGRGIDLVCSPDLGTLIACVNSDVVGRHTKQQTAKLFCTALLPRKRFELQILSSSYASLFSRLWDVRKGICEALTSWRTTLRPLDAKFQGLLKLLNDHGVDGTSGLSDDRGYESIRLEFLKFILCGRSTISNASSPAALPSSSSSTSALDQFFTRAQMHDTLLHREMRMVESCASSTEAILRSHVLGSIRAIVYEAEELYGIAASVPSRGDSRLVDVKTALCLYRASRILYLTFDQCLHYVVEARIRLHDLLAWLRGTAARVRAWGTAPDSIQRRNARALRVSNGVVQRVAASLSCPMMFSSRDCDGSQRILTECIIGVPLSDFFVKVQQPRATLDSAEKENVAVCGTNRICNLTSAVLSMFQLCTILFDKPRRVFAKSVSMLVQHTIMSVHTRIGAGYCYASSRDASNGTRGFFLPKIQDNDPGVEECSFWTVLARSLGMAIELIAIPGCSRFEQDTTFYLRAVMLMPEGHEVTNIQFYGDDGNSSLSPNLDEDSDIKEGRQSVGFLVQCKDPVSQEGRTELWLFRYDDILFQKCYFKTTEKNEVIIHGTAVDEGQCIHLIVSDEEVRDVSSAHVPKRRLISKDRIPQNQRKVQIDLCGSRGTGGVLTFGAPTCLNIFDLEEDEDSASSVV</sequence>
<feature type="compositionally biased region" description="Polar residues" evidence="5">
    <location>
        <begin position="368"/>
        <end position="382"/>
    </location>
</feature>
<feature type="compositionally biased region" description="Low complexity" evidence="5">
    <location>
        <begin position="312"/>
        <end position="323"/>
    </location>
</feature>
<evidence type="ECO:0000256" key="5">
    <source>
        <dbReference type="SAM" id="MobiDB-lite"/>
    </source>
</evidence>
<gene>
    <name evidence="6" type="ORF">ACHAXA_000766</name>
</gene>
<dbReference type="EMBL" id="JALLPB020000266">
    <property type="protein sequence ID" value="KAL3811350.1"/>
    <property type="molecule type" value="Genomic_DNA"/>
</dbReference>
<comment type="caution">
    <text evidence="6">The sequence shown here is derived from an EMBL/GenBank/DDBJ whole genome shotgun (WGS) entry which is preliminary data.</text>
</comment>
<evidence type="ECO:0000256" key="4">
    <source>
        <dbReference type="ARBA" id="ARBA00023306"/>
    </source>
</evidence>
<protein>
    <recommendedName>
        <fullName evidence="8">Anaphase-promoting complex subunit 4</fullName>
    </recommendedName>
</protein>
<dbReference type="PANTHER" id="PTHR13260:SF0">
    <property type="entry name" value="ANAPHASE-PROMOTING COMPLEX SUBUNIT 4"/>
    <property type="match status" value="1"/>
</dbReference>
<feature type="region of interest" description="Disordered" evidence="5">
    <location>
        <begin position="1"/>
        <end position="78"/>
    </location>
</feature>
<keyword evidence="3" id="KW-0833">Ubl conjugation pathway</keyword>
<dbReference type="Proteomes" id="UP001530377">
    <property type="component" value="Unassembled WGS sequence"/>
</dbReference>
<keyword evidence="4" id="KW-0131">Cell cycle</keyword>
<evidence type="ECO:0000313" key="6">
    <source>
        <dbReference type="EMBL" id="KAL3811350.1"/>
    </source>
</evidence>
<dbReference type="InterPro" id="IPR024789">
    <property type="entry name" value="APC4"/>
</dbReference>
<dbReference type="AlphaFoldDB" id="A0ABD3RTL7"/>
<keyword evidence="2" id="KW-0498">Mitosis</keyword>
<organism evidence="6 7">
    <name type="scientific">Cyclostephanos tholiformis</name>
    <dbReference type="NCBI Taxonomy" id="382380"/>
    <lineage>
        <taxon>Eukaryota</taxon>
        <taxon>Sar</taxon>
        <taxon>Stramenopiles</taxon>
        <taxon>Ochrophyta</taxon>
        <taxon>Bacillariophyta</taxon>
        <taxon>Coscinodiscophyceae</taxon>
        <taxon>Thalassiosirophycidae</taxon>
        <taxon>Stephanodiscales</taxon>
        <taxon>Stephanodiscaceae</taxon>
        <taxon>Cyclostephanos</taxon>
    </lineage>
</organism>
<proteinExistence type="predicted"/>
<feature type="region of interest" description="Disordered" evidence="5">
    <location>
        <begin position="311"/>
        <end position="450"/>
    </location>
</feature>
<feature type="compositionally biased region" description="Acidic residues" evidence="5">
    <location>
        <begin position="194"/>
        <end position="219"/>
    </location>
</feature>
<evidence type="ECO:0000256" key="2">
    <source>
        <dbReference type="ARBA" id="ARBA00022776"/>
    </source>
</evidence>